<evidence type="ECO:0000313" key="1">
    <source>
        <dbReference type="EMBL" id="NAY91576.1"/>
    </source>
</evidence>
<organism evidence="1 2">
    <name type="scientific">Flagellimonas ochracea</name>
    <dbReference type="NCBI Taxonomy" id="2696472"/>
    <lineage>
        <taxon>Bacteria</taxon>
        <taxon>Pseudomonadati</taxon>
        <taxon>Bacteroidota</taxon>
        <taxon>Flavobacteriia</taxon>
        <taxon>Flavobacteriales</taxon>
        <taxon>Flavobacteriaceae</taxon>
        <taxon>Flagellimonas</taxon>
    </lineage>
</organism>
<reference evidence="1" key="1">
    <citation type="submission" date="2020-01" db="EMBL/GenBank/DDBJ databases">
        <title>Muricauda ochracea sp. nov., isolated from a tidal flat of Garorim bay in Korea.</title>
        <authorList>
            <person name="Kim D."/>
            <person name="Yoo Y."/>
            <person name="Kim J.-J."/>
        </authorList>
    </citation>
    <scope>NUCLEOTIDE SEQUENCE</scope>
    <source>
        <strain evidence="1">JGD-17</strain>
    </source>
</reference>
<keyword evidence="2" id="KW-1185">Reference proteome</keyword>
<evidence type="ECO:0000313" key="2">
    <source>
        <dbReference type="Proteomes" id="UP000667650"/>
    </source>
</evidence>
<comment type="caution">
    <text evidence="1">The sequence shown here is derived from an EMBL/GenBank/DDBJ whole genome shotgun (WGS) entry which is preliminary data.</text>
</comment>
<name>A0A964TDN8_9FLAO</name>
<dbReference type="AlphaFoldDB" id="A0A964TDN8"/>
<dbReference type="EMBL" id="JAAABI010000002">
    <property type="protein sequence ID" value="NAY91576.1"/>
    <property type="molecule type" value="Genomic_DNA"/>
</dbReference>
<accession>A0A964TDN8</accession>
<proteinExistence type="predicted"/>
<gene>
    <name evidence="1" type="ORF">GTQ34_06575</name>
</gene>
<sequence>MGSTKNLGLIIRAEDIFEEEDYGRPISERLSEILRRNVSKNDYANIAIRSKVSFSTIRDVVYRTNSLTKTNATAICLLMHAAFENSMAYKLRAESDIIFLNDMLNV</sequence>
<dbReference type="Proteomes" id="UP000667650">
    <property type="component" value="Unassembled WGS sequence"/>
</dbReference>
<protein>
    <submittedName>
        <fullName evidence="1">Uncharacterized protein</fullName>
    </submittedName>
</protein>
<dbReference type="RefSeq" id="WP_166522993.1">
    <property type="nucleotide sequence ID" value="NZ_JAAABI010000002.1"/>
</dbReference>